<dbReference type="EMBL" id="MAYH01000001">
    <property type="protein sequence ID" value="OCA77128.1"/>
    <property type="molecule type" value="Genomic_DNA"/>
</dbReference>
<proteinExistence type="predicted"/>
<dbReference type="Proteomes" id="UP000092651">
    <property type="component" value="Unassembled WGS sequence"/>
</dbReference>
<reference evidence="1 2" key="1">
    <citation type="submission" date="2016-07" db="EMBL/GenBank/DDBJ databases">
        <authorList>
            <person name="Jeong J.-J."/>
            <person name="Kim D.W."/>
            <person name="Sang M.K."/>
            <person name="Choi I.-G."/>
            <person name="Kim K.D."/>
        </authorList>
    </citation>
    <scope>NUCLEOTIDE SEQUENCE [LARGE SCALE GENOMIC DNA]</scope>
    <source>
        <strain evidence="1 2">UTM-3</strain>
    </source>
</reference>
<accession>A0A1B8ZZU6</accession>
<evidence type="ECO:0000313" key="1">
    <source>
        <dbReference type="EMBL" id="OCA77128.1"/>
    </source>
</evidence>
<comment type="caution">
    <text evidence="1">The sequence shown here is derived from an EMBL/GenBank/DDBJ whole genome shotgun (WGS) entry which is preliminary data.</text>
</comment>
<protein>
    <submittedName>
        <fullName evidence="1">Uncharacterized protein</fullName>
    </submittedName>
</protein>
<organism evidence="1 2">
    <name type="scientific">Chryseobacterium artocarpi</name>
    <dbReference type="NCBI Taxonomy" id="1414727"/>
    <lineage>
        <taxon>Bacteria</taxon>
        <taxon>Pseudomonadati</taxon>
        <taxon>Bacteroidota</taxon>
        <taxon>Flavobacteriia</taxon>
        <taxon>Flavobacteriales</taxon>
        <taxon>Weeksellaceae</taxon>
        <taxon>Chryseobacterium group</taxon>
        <taxon>Chryseobacterium</taxon>
    </lineage>
</organism>
<keyword evidence="2" id="KW-1185">Reference proteome</keyword>
<sequence>MKKSVKGILMQSQDYKTIWSISQTFILKSAKNIGDTRDVLQVGIALVNMQNKIRVICLNRRIIQTRIE</sequence>
<dbReference type="AlphaFoldDB" id="A0A1B8ZZU6"/>
<name>A0A1B8ZZU6_9FLAO</name>
<evidence type="ECO:0000313" key="2">
    <source>
        <dbReference type="Proteomes" id="UP000092651"/>
    </source>
</evidence>
<gene>
    <name evidence="1" type="ORF">BBI01_01305</name>
</gene>